<accession>A4BDH2</accession>
<proteinExistence type="predicted"/>
<dbReference type="Proteomes" id="UP000005953">
    <property type="component" value="Unassembled WGS sequence"/>
</dbReference>
<dbReference type="HOGENOM" id="CLU_2809405_0_0_6"/>
<sequence length="67" mass="8277">MHIVLSDPNFLAQIPEWMMIQIRKGWKQRELQMRVRRASTMIDQMPEWQKKDLNVQANDLRTYRHHM</sequence>
<dbReference type="AlphaFoldDB" id="A4BDH2"/>
<gene>
    <name evidence="1" type="ORF">MED297_06189</name>
</gene>
<name>A4BDH2_9GAMM</name>
<keyword evidence="2" id="KW-1185">Reference proteome</keyword>
<organism evidence="1 2">
    <name type="scientific">Reinekea blandensis MED297</name>
    <dbReference type="NCBI Taxonomy" id="314283"/>
    <lineage>
        <taxon>Bacteria</taxon>
        <taxon>Pseudomonadati</taxon>
        <taxon>Pseudomonadota</taxon>
        <taxon>Gammaproteobacteria</taxon>
        <taxon>Oceanospirillales</taxon>
        <taxon>Saccharospirillaceae</taxon>
        <taxon>Reinekea</taxon>
    </lineage>
</organism>
<evidence type="ECO:0000313" key="2">
    <source>
        <dbReference type="Proteomes" id="UP000005953"/>
    </source>
</evidence>
<dbReference type="RefSeq" id="WP_008048474.1">
    <property type="nucleotide sequence ID" value="NZ_CH724155.1"/>
</dbReference>
<reference evidence="1 2" key="1">
    <citation type="submission" date="2006-02" db="EMBL/GenBank/DDBJ databases">
        <authorList>
            <person name="Pinhassi J."/>
            <person name="Pedros-Alio C."/>
            <person name="Ferriera S."/>
            <person name="Johnson J."/>
            <person name="Kravitz S."/>
            <person name="Halpern A."/>
            <person name="Remington K."/>
            <person name="Beeson K."/>
            <person name="Tran B."/>
            <person name="Rogers Y.-H."/>
            <person name="Friedman R."/>
            <person name="Venter J.C."/>
        </authorList>
    </citation>
    <scope>NUCLEOTIDE SEQUENCE [LARGE SCALE GENOMIC DNA]</scope>
    <source>
        <strain evidence="1 2">MED297</strain>
    </source>
</reference>
<protein>
    <submittedName>
        <fullName evidence="1">Uncharacterized protein</fullName>
    </submittedName>
</protein>
<dbReference type="EMBL" id="AAOE01000007">
    <property type="protein sequence ID" value="EAR09916.1"/>
    <property type="molecule type" value="Genomic_DNA"/>
</dbReference>
<evidence type="ECO:0000313" key="1">
    <source>
        <dbReference type="EMBL" id="EAR09916.1"/>
    </source>
</evidence>
<comment type="caution">
    <text evidence="1">The sequence shown here is derived from an EMBL/GenBank/DDBJ whole genome shotgun (WGS) entry which is preliminary data.</text>
</comment>